<dbReference type="EMBL" id="WWBZ02000051">
    <property type="protein sequence ID" value="KAF4304372.1"/>
    <property type="molecule type" value="Genomic_DNA"/>
</dbReference>
<dbReference type="PANTHER" id="PTHR33099:SF7">
    <property type="entry name" value="MYND-TYPE DOMAIN-CONTAINING PROTEIN"/>
    <property type="match status" value="1"/>
</dbReference>
<dbReference type="PANTHER" id="PTHR33099">
    <property type="entry name" value="FE2OG DIOXYGENASE DOMAIN-CONTAINING PROTEIN"/>
    <property type="match status" value="1"/>
</dbReference>
<accession>A0A8H4IQ22</accession>
<name>A0A8H4IQ22_9PEZI</name>
<keyword evidence="2" id="KW-1185">Reference proteome</keyword>
<evidence type="ECO:0000313" key="2">
    <source>
        <dbReference type="Proteomes" id="UP000572817"/>
    </source>
</evidence>
<gene>
    <name evidence="1" type="ORF">GTA08_BOTSDO08331</name>
</gene>
<reference evidence="1" key="1">
    <citation type="submission" date="2020-04" db="EMBL/GenBank/DDBJ databases">
        <title>Genome Assembly and Annotation of Botryosphaeria dothidea sdau 11-99, a Latent Pathogen of Apple Fruit Ring Rot in China.</title>
        <authorList>
            <person name="Yu C."/>
            <person name="Diao Y."/>
            <person name="Lu Q."/>
            <person name="Zhao J."/>
            <person name="Cui S."/>
            <person name="Peng C."/>
            <person name="He B."/>
            <person name="Liu H."/>
        </authorList>
    </citation>
    <scope>NUCLEOTIDE SEQUENCE [LARGE SCALE GENOMIC DNA]</scope>
    <source>
        <strain evidence="1">Sdau11-99</strain>
    </source>
</reference>
<dbReference type="AlphaFoldDB" id="A0A8H4IQ22"/>
<protein>
    <submittedName>
        <fullName evidence="1">Uncharacterized protein</fullName>
    </submittedName>
</protein>
<dbReference type="Proteomes" id="UP000572817">
    <property type="component" value="Unassembled WGS sequence"/>
</dbReference>
<proteinExistence type="predicted"/>
<comment type="caution">
    <text evidence="1">The sequence shown here is derived from an EMBL/GenBank/DDBJ whole genome shotgun (WGS) entry which is preliminary data.</text>
</comment>
<dbReference type="OrthoDB" id="27483at2759"/>
<organism evidence="1 2">
    <name type="scientific">Botryosphaeria dothidea</name>
    <dbReference type="NCBI Taxonomy" id="55169"/>
    <lineage>
        <taxon>Eukaryota</taxon>
        <taxon>Fungi</taxon>
        <taxon>Dikarya</taxon>
        <taxon>Ascomycota</taxon>
        <taxon>Pezizomycotina</taxon>
        <taxon>Dothideomycetes</taxon>
        <taxon>Dothideomycetes incertae sedis</taxon>
        <taxon>Botryosphaeriales</taxon>
        <taxon>Botryosphaeriaceae</taxon>
        <taxon>Botryosphaeria</taxon>
    </lineage>
</organism>
<sequence length="452" mass="51316">MADPRTSGTIAIKEQLHRHLDDIKCGGSFAAFGPVDFHGIDPMIKIDGVGNVNIPLTEEKAHEIIEAEACHQAPFGKAEETVVDTSVRNTWELNPDQFQINSPDWQLVLWEATRRAAAALGIPQESQSNVKAHLYKMLLYEKGAMFKPHQEYSDVLHEVEKVTFGYRWVLTYNLVKTESDTHVSAAVLSSEMDALRNTLSAWAQQRREESFPNSEFAYILDHEYSLQAAGPHALKGQDLVRGMALQELCEEKNEFTLLMATMQASVHHPDPDDYGPRAYDPAADEVTLKKIVDMDGVVVGEEIDIEKSSIIQDPFDENERVYEQHGRYTGNAGTDWRFLYRKTVSASNLNPTYQLLTIQALIIVPRTHITDFLVKQFHDSFSTYNFRLQFRSKRIAGIVDAKRPCQILRPDFRISNYKNNGNRVHAVQYPTWVLRRPNFLHPLVSAQAAVYG</sequence>
<evidence type="ECO:0000313" key="1">
    <source>
        <dbReference type="EMBL" id="KAF4304372.1"/>
    </source>
</evidence>